<evidence type="ECO:0000256" key="1">
    <source>
        <dbReference type="ARBA" id="ARBA00001055"/>
    </source>
</evidence>
<dbReference type="Pfam" id="PF01575">
    <property type="entry name" value="MaoC_dehydratas"/>
    <property type="match status" value="1"/>
</dbReference>
<comment type="catalytic activity">
    <reaction evidence="1">
        <text>a (3R)-hydroxyacyl-[ACP] = a (2E)-enoyl-[ACP] + H2O</text>
        <dbReference type="Rhea" id="RHEA:13097"/>
        <dbReference type="Rhea" id="RHEA-COMP:9925"/>
        <dbReference type="Rhea" id="RHEA-COMP:9945"/>
        <dbReference type="ChEBI" id="CHEBI:15377"/>
        <dbReference type="ChEBI" id="CHEBI:78784"/>
        <dbReference type="ChEBI" id="CHEBI:78827"/>
        <dbReference type="EC" id="4.2.1.59"/>
    </reaction>
</comment>
<dbReference type="Pfam" id="PF22235">
    <property type="entry name" value="FAS1_thioest_ins"/>
    <property type="match status" value="1"/>
</dbReference>
<comment type="catalytic activity">
    <reaction evidence="12">
        <text>holo-[ACP] + malonyl-CoA = malonyl-[ACP] + CoA</text>
        <dbReference type="Rhea" id="RHEA:41792"/>
        <dbReference type="Rhea" id="RHEA-COMP:9623"/>
        <dbReference type="Rhea" id="RHEA-COMP:9685"/>
        <dbReference type="ChEBI" id="CHEBI:57287"/>
        <dbReference type="ChEBI" id="CHEBI:57384"/>
        <dbReference type="ChEBI" id="CHEBI:64479"/>
        <dbReference type="ChEBI" id="CHEBI:78449"/>
        <dbReference type="EC" id="2.3.1.39"/>
    </reaction>
</comment>
<dbReference type="InterPro" id="IPR014043">
    <property type="entry name" value="Acyl_transferase_dom"/>
</dbReference>
<dbReference type="Gene3D" id="3.40.366.10">
    <property type="entry name" value="Malonyl-Coenzyme A Acyl Carrier Protein, domain 2"/>
    <property type="match status" value="3"/>
</dbReference>
<comment type="similarity">
    <text evidence="2 16">Belongs to the fungal fatty acid synthetase subunit beta family.</text>
</comment>
<evidence type="ECO:0000256" key="15">
    <source>
        <dbReference type="ARBA" id="ARBA00048835"/>
    </source>
</evidence>
<evidence type="ECO:0000256" key="5">
    <source>
        <dbReference type="ARBA" id="ARBA00022857"/>
    </source>
</evidence>
<dbReference type="SUPFAM" id="SSF51412">
    <property type="entry name" value="Inosine monophosphate dehydrogenase (IMPDH)"/>
    <property type="match status" value="1"/>
</dbReference>
<reference evidence="18 19" key="1">
    <citation type="submission" date="2024-07" db="EMBL/GenBank/DDBJ databases">
        <title>Section-level genome sequencing and comparative genomics of Aspergillus sections Usti and Cavernicolus.</title>
        <authorList>
            <consortium name="Lawrence Berkeley National Laboratory"/>
            <person name="Nybo J.L."/>
            <person name="Vesth T.C."/>
            <person name="Theobald S."/>
            <person name="Frisvad J.C."/>
            <person name="Larsen T.O."/>
            <person name="Kjaerboelling I."/>
            <person name="Rothschild-Mancinelli K."/>
            <person name="Lyhne E.K."/>
            <person name="Kogle M.E."/>
            <person name="Barry K."/>
            <person name="Clum A."/>
            <person name="Na H."/>
            <person name="Ledsgaard L."/>
            <person name="Lin J."/>
            <person name="Lipzen A."/>
            <person name="Kuo A."/>
            <person name="Riley R."/>
            <person name="Mondo S."/>
            <person name="Labutti K."/>
            <person name="Haridas S."/>
            <person name="Pangalinan J."/>
            <person name="Salamov A.A."/>
            <person name="Simmons B.A."/>
            <person name="Magnuson J.K."/>
            <person name="Chen J."/>
            <person name="Drula E."/>
            <person name="Henrissat B."/>
            <person name="Wiebenga A."/>
            <person name="Lubbers R.J."/>
            <person name="Gomes A.C."/>
            <person name="Makela M.R."/>
            <person name="Stajich J."/>
            <person name="Grigoriev I.V."/>
            <person name="Mortensen U.H."/>
            <person name="De Vries R.P."/>
            <person name="Baker S.E."/>
            <person name="Andersen M.R."/>
        </authorList>
    </citation>
    <scope>NUCLEOTIDE SEQUENCE [LARGE SCALE GENOMIC DNA]</scope>
    <source>
        <strain evidence="18 19">CBS 123904</strain>
    </source>
</reference>
<dbReference type="Pfam" id="PF08354">
    <property type="entry name" value="Fas1-AflB-like_hel"/>
    <property type="match status" value="1"/>
</dbReference>
<evidence type="ECO:0000313" key="19">
    <source>
        <dbReference type="Proteomes" id="UP001610446"/>
    </source>
</evidence>
<evidence type="ECO:0000256" key="6">
    <source>
        <dbReference type="ARBA" id="ARBA00023002"/>
    </source>
</evidence>
<dbReference type="SMART" id="SM00827">
    <property type="entry name" value="PKS_AT"/>
    <property type="match status" value="1"/>
</dbReference>
<accession>A0ABR4KDA3</accession>
<dbReference type="Proteomes" id="UP001610446">
    <property type="component" value="Unassembled WGS sequence"/>
</dbReference>
<dbReference type="PIRSF" id="PIRSF005562">
    <property type="entry name" value="FAS_yeast_beta"/>
    <property type="match status" value="1"/>
</dbReference>
<dbReference type="Gene3D" id="3.20.20.70">
    <property type="entry name" value="Aldolase class I"/>
    <property type="match status" value="1"/>
</dbReference>
<comment type="catalytic activity">
    <reaction evidence="14">
        <text>a 2,3-saturated acyl-[ACP] + NAD(+) = a (2E)-enoyl-[ACP] + NADH + H(+)</text>
        <dbReference type="Rhea" id="RHEA:10240"/>
        <dbReference type="Rhea" id="RHEA-COMP:9925"/>
        <dbReference type="Rhea" id="RHEA-COMP:9926"/>
        <dbReference type="ChEBI" id="CHEBI:15378"/>
        <dbReference type="ChEBI" id="CHEBI:57540"/>
        <dbReference type="ChEBI" id="CHEBI:57945"/>
        <dbReference type="ChEBI" id="CHEBI:78784"/>
        <dbReference type="ChEBI" id="CHEBI:78785"/>
        <dbReference type="EC" id="1.3.1.9"/>
    </reaction>
</comment>
<comment type="catalytic activity">
    <reaction evidence="11">
        <text>acetyl-CoA + n malonyl-CoA + 2n NADPH + 4n H(+) = a long-chain-acyl-CoA + n CoA + n CO2 + 2n NADP(+).</text>
        <dbReference type="EC" id="2.3.1.86"/>
    </reaction>
</comment>
<keyword evidence="19" id="KW-1185">Reference proteome</keyword>
<keyword evidence="9" id="KW-0511">Multifunctional enzyme</keyword>
<evidence type="ECO:0000256" key="3">
    <source>
        <dbReference type="ARBA" id="ARBA00022679"/>
    </source>
</evidence>
<dbReference type="Gene3D" id="6.20.240.10">
    <property type="match status" value="1"/>
</dbReference>
<evidence type="ECO:0000256" key="13">
    <source>
        <dbReference type="ARBA" id="ARBA00048536"/>
    </source>
</evidence>
<name>A0ABR4KDA3_9EURO</name>
<dbReference type="PANTHER" id="PTHR10982:SF21">
    <property type="entry name" value="FATTY ACID SYNTHASE SUBUNIT BETA"/>
    <property type="match status" value="1"/>
</dbReference>
<dbReference type="InterPro" id="IPR003965">
    <property type="entry name" value="Fatty_acid_synthase"/>
</dbReference>
<keyword evidence="6 16" id="KW-0560">Oxidoreductase</keyword>
<dbReference type="Pfam" id="PF17951">
    <property type="entry name" value="FAS_meander"/>
    <property type="match status" value="1"/>
</dbReference>
<evidence type="ECO:0000313" key="18">
    <source>
        <dbReference type="EMBL" id="KAL2850268.1"/>
    </source>
</evidence>
<evidence type="ECO:0000256" key="9">
    <source>
        <dbReference type="ARBA" id="ARBA00023268"/>
    </source>
</evidence>
<evidence type="ECO:0000256" key="16">
    <source>
        <dbReference type="PIRNR" id="PIRNR005562"/>
    </source>
</evidence>
<keyword evidence="3 16" id="KW-0808">Transferase</keyword>
<dbReference type="Gene3D" id="3.30.1120.100">
    <property type="match status" value="1"/>
</dbReference>
<dbReference type="SUPFAM" id="SSF52151">
    <property type="entry name" value="FabD/lysophospholipase-like"/>
    <property type="match status" value="2"/>
</dbReference>
<dbReference type="CDD" id="cd03447">
    <property type="entry name" value="FAS_MaoC"/>
    <property type="match status" value="1"/>
</dbReference>
<dbReference type="InterPro" id="IPR013565">
    <property type="entry name" value="Fas1/AflB-like_central"/>
</dbReference>
<evidence type="ECO:0000256" key="2">
    <source>
        <dbReference type="ARBA" id="ARBA00010009"/>
    </source>
</evidence>
<dbReference type="Pfam" id="PF00698">
    <property type="entry name" value="Acyl_transf_1"/>
    <property type="match status" value="1"/>
</dbReference>
<sequence length="1907" mass="211102">MTLESCEKEAEAGLLEATDAGRVRLAACCGGQGSSNLTGLDELAHLSRTYRECFPVKHILDSAARRLEGLAGIPHRSFFFCGRGFLLQSWLDDSASAPATDQLALSPYSFPINTLLSLLHYALAAHTLHLDPTQLRDRLHGVIGHSQGVFAAAAIAQAGSGWPAFYTAVDSALQLSFWVGLESHLAAPGSTISAHEVADCLDHEEGQPSYLLSVSGLDVNSLRHLIERLNNECRDDRLFAHIALVNTRSKCVLAGSPQALRRVCLALRTIKAPPTLDQTRVHFNRRRPVLDVQFLPVSAPYHSRILEPVMAWVKKALTELRLTGEDMAIPIYCSVDGKVKNLQTVKSEDIVEILAKAVTIEQVDWPIACRQLSRATHIFSLGPGPVGTLVQEVMDGTGVRVVHLSGRSLSSSLPSLTTTGILTSGQSWGRKYRPRLRERSTENGRTSIETKMTCLLGTPPVMVAGMTPTTCSTELVAAIMQAGYHVEFACGGYHRRTEMESALRRLASLIPVHRSITCNVIYASPKSLSWQITLLRDLIDEGLPIEGLTVGAGIPSPEVVQEWIVSLGLAHIWFKPGSVDSIDRVLSIARQHPRFPFGLQWTGGRAGGHHSCEDVHQPIIERYSRMRECDNVVLIVGSGFGGAEDTWPYLTGSWSEALGFPAMPFDGVLLGSRMMVAREAKTSLSAKQLIVDAAGIEDDGTAEWTRSEQREVGGVISVISEMGQPIHVLATRGMRLWHEFDRKFFSIRDTDRLRTALRQNRDDIISRLNRDSARPWFAVTGCGEAVEIEDMNYAQVLRRLCQLTYVQHLKRWIHPSYYILVHDFTSIAQARFGSGFQPSDDPTEMQIAFNAAYGAKVDEILHPEDVDLVLALFRRPGQKPVPFIPRLDSRFETWFKKDSLWQSEDIDAVPDQDVQRICIIQGPVSARHSTACDEPAKLILDRICHHHLEMLRQHGGNGDDTMFSHTEQRSPIFPGVRISQEGSVRRYQLVGPALPSPEALAEHVVGDCAWARAALINPYVVLGKSRVRNPIRDAFQPEAADIVEVQIADGRVREITLYHSAHGGEIRAALELFQQGNAIITVALLDRAARCITDTGLSLEFKCRVEGRCLWICSKGYLKRVRQLYTGLWLGDPKLDISASGMNSEFTGGQMTIENDSVRAFLAVARQTGPARCREWDAQGPIVPLDYAVVIAWTALTKPVLLPDLDGDPLQLLHQSISIRRVSGARPLHVGDTVKTSSRITERTIDRTGQRVEVTAGIYREQQLVVQIRTVFVIQRRPQNVSGQQFRLVDEPEMAVNISSPLLLQVILSRKWLLLDEPHRDLLGKTIAFRLATHTRYDQSGAQNSLQVAGWAVLLPDRGSSNPWPGKTIGRVFLEDGGCRVNPVMDFLSRHGAPRQCHQSLQNPGWAGDSVISFAAPSSSELYASVSHDANPIHTCLLFSRFAGRGQPVVHGMHLSATVRRIFEWMVGDTQRSRFRTWTASFDGIVRTQDRLRMEVQHRAMGEGLMVVNVKVVNELTGDQVMHAEATIDQAQTVYVFTGQGTQEKGMGMGLYGTHKAAQAIWNRAERHFQAQYGLSLLHIVRHNPSTFTVHFGGRRGQQIRANYLAMAAGSQADEGMLPGLTASSRSYTFSYPAGLLMSTQFAQPALAVMEMAEYAHLQAQGVVQASSVFAGHSLGEYSALGACTTFMPFEALLSLILYRGLKMQNALPRDANGRTEYAMIAADPSRVRPGTIPNFGERNLMDLVRLISQETGLLLEVVNHNVRSRQYVCAGNIRTLFVLGQMCDELGTSTALESPESWKRSIHYYMAQAQKITGQTQLTRGRATVPLAGVDIPFHSQMLRGHIDNYRQYLRRSLRISDLDLSELVGRWVPNVVGKPFAVDVPYIRLVQEITGSQPLKDLLTRLGDT</sequence>
<dbReference type="SUPFAM" id="SSF54637">
    <property type="entry name" value="Thioesterase/thiol ester dehydrase-isomerase"/>
    <property type="match status" value="2"/>
</dbReference>
<dbReference type="GO" id="GO:0016740">
    <property type="term" value="F:transferase activity"/>
    <property type="evidence" value="ECO:0007669"/>
    <property type="project" value="UniProtKB-KW"/>
</dbReference>
<dbReference type="InterPro" id="IPR013785">
    <property type="entry name" value="Aldolase_TIM"/>
</dbReference>
<feature type="domain" description="Malonyl-CoA:ACP transacylase (MAT)" evidence="17">
    <location>
        <begin position="1536"/>
        <end position="1843"/>
    </location>
</feature>
<evidence type="ECO:0000256" key="7">
    <source>
        <dbReference type="ARBA" id="ARBA00023027"/>
    </source>
</evidence>
<evidence type="ECO:0000256" key="14">
    <source>
        <dbReference type="ARBA" id="ARBA00048572"/>
    </source>
</evidence>
<evidence type="ECO:0000259" key="17">
    <source>
        <dbReference type="SMART" id="SM00827"/>
    </source>
</evidence>
<dbReference type="InterPro" id="IPR032088">
    <property type="entry name" value="SAT"/>
</dbReference>
<protein>
    <submittedName>
        <fullName evidence="18">Acyl transferase domain-containing protein</fullName>
    </submittedName>
</protein>
<dbReference type="InterPro" id="IPR001227">
    <property type="entry name" value="Ac_transferase_dom_sf"/>
</dbReference>
<dbReference type="Pfam" id="PF16073">
    <property type="entry name" value="SAT"/>
    <property type="match status" value="1"/>
</dbReference>
<keyword evidence="8" id="KW-0456">Lyase</keyword>
<comment type="catalytic activity">
    <reaction evidence="15">
        <text>holo-[ACP] + acetyl-CoA = acetyl-[ACP] + CoA</text>
        <dbReference type="Rhea" id="RHEA:41788"/>
        <dbReference type="Rhea" id="RHEA-COMP:9621"/>
        <dbReference type="Rhea" id="RHEA-COMP:9685"/>
        <dbReference type="ChEBI" id="CHEBI:57287"/>
        <dbReference type="ChEBI" id="CHEBI:57288"/>
        <dbReference type="ChEBI" id="CHEBI:64479"/>
        <dbReference type="ChEBI" id="CHEBI:78446"/>
        <dbReference type="EC" id="2.3.1.38"/>
    </reaction>
</comment>
<evidence type="ECO:0000256" key="4">
    <source>
        <dbReference type="ARBA" id="ARBA00022801"/>
    </source>
</evidence>
<dbReference type="InterPro" id="IPR039569">
    <property type="entry name" value="FAS1-like_DH_region"/>
</dbReference>
<evidence type="ECO:0000256" key="8">
    <source>
        <dbReference type="ARBA" id="ARBA00023239"/>
    </source>
</evidence>
<evidence type="ECO:0000256" key="11">
    <source>
        <dbReference type="ARBA" id="ARBA00048237"/>
    </source>
</evidence>
<dbReference type="Pfam" id="PF13452">
    <property type="entry name" value="FAS1_DH_region"/>
    <property type="match status" value="1"/>
</dbReference>
<comment type="catalytic activity">
    <reaction evidence="13">
        <text>(9Z)-octadecenoyl-[ACP] + H2O = (9Z)-octadecenoate + holo-[ACP] + H(+)</text>
        <dbReference type="Rhea" id="RHEA:15057"/>
        <dbReference type="Rhea" id="RHEA-COMP:9685"/>
        <dbReference type="Rhea" id="RHEA-COMP:9924"/>
        <dbReference type="ChEBI" id="CHEBI:15377"/>
        <dbReference type="ChEBI" id="CHEBI:15378"/>
        <dbReference type="ChEBI" id="CHEBI:30823"/>
        <dbReference type="ChEBI" id="CHEBI:64479"/>
        <dbReference type="ChEBI" id="CHEBI:78783"/>
        <dbReference type="EC" id="3.1.2.14"/>
    </reaction>
</comment>
<dbReference type="InterPro" id="IPR002539">
    <property type="entry name" value="MaoC-like_dom"/>
</dbReference>
<keyword evidence="7 16" id="KW-0520">NAD</keyword>
<keyword evidence="5 16" id="KW-0521">NADP</keyword>
<dbReference type="PANTHER" id="PTHR10982">
    <property type="entry name" value="MALONYL COA-ACYL CARRIER PROTEIN TRANSACYLASE"/>
    <property type="match status" value="1"/>
</dbReference>
<dbReference type="InterPro" id="IPR016452">
    <property type="entry name" value="Fas1/AflB-like"/>
</dbReference>
<dbReference type="Gene3D" id="6.10.60.10">
    <property type="match status" value="1"/>
</dbReference>
<comment type="subunit">
    <text evidence="10">[Alpha(6)beta(6)] hexamers of two multifunctional subunits (alpha and beta).</text>
</comment>
<dbReference type="InterPro" id="IPR029069">
    <property type="entry name" value="HotDog_dom_sf"/>
</dbReference>
<keyword evidence="4 16" id="KW-0378">Hydrolase</keyword>
<dbReference type="InterPro" id="IPR050830">
    <property type="entry name" value="Fungal_FAS"/>
</dbReference>
<dbReference type="Gene3D" id="1.20.930.70">
    <property type="match status" value="1"/>
</dbReference>
<dbReference type="PRINTS" id="PR01483">
    <property type="entry name" value="FASYNTHASE"/>
</dbReference>
<dbReference type="InterPro" id="IPR040883">
    <property type="entry name" value="FAS_meander"/>
</dbReference>
<dbReference type="Gene3D" id="3.10.129.10">
    <property type="entry name" value="Hotdog Thioesterase"/>
    <property type="match status" value="1"/>
</dbReference>
<evidence type="ECO:0000256" key="12">
    <source>
        <dbReference type="ARBA" id="ARBA00048462"/>
    </source>
</evidence>
<dbReference type="EMBL" id="JBFXLU010000038">
    <property type="protein sequence ID" value="KAL2850268.1"/>
    <property type="molecule type" value="Genomic_DNA"/>
</dbReference>
<proteinExistence type="inferred from homology"/>
<dbReference type="InterPro" id="IPR016035">
    <property type="entry name" value="Acyl_Trfase/lysoPLipase"/>
</dbReference>
<gene>
    <name evidence="18" type="ORF">BJY01DRAFT_233330</name>
</gene>
<organism evidence="18 19">
    <name type="scientific">Aspergillus pseudoustus</name>
    <dbReference type="NCBI Taxonomy" id="1810923"/>
    <lineage>
        <taxon>Eukaryota</taxon>
        <taxon>Fungi</taxon>
        <taxon>Dikarya</taxon>
        <taxon>Ascomycota</taxon>
        <taxon>Pezizomycotina</taxon>
        <taxon>Eurotiomycetes</taxon>
        <taxon>Eurotiomycetidae</taxon>
        <taxon>Eurotiales</taxon>
        <taxon>Aspergillaceae</taxon>
        <taxon>Aspergillus</taxon>
        <taxon>Aspergillus subgen. Nidulantes</taxon>
    </lineage>
</organism>
<evidence type="ECO:0000256" key="10">
    <source>
        <dbReference type="ARBA" id="ARBA00033756"/>
    </source>
</evidence>
<comment type="caution">
    <text evidence="18">The sequence shown here is derived from an EMBL/GenBank/DDBJ whole genome shotgun (WGS) entry which is preliminary data.</text>
</comment>